<protein>
    <recommendedName>
        <fullName evidence="4 12">4-hydroxy-tetrahydrodipicolinate synthase</fullName>
        <shortName evidence="12">HTPA synthase</shortName>
        <ecNumber evidence="4 12">4.3.3.7</ecNumber>
    </recommendedName>
</protein>
<comment type="pathway">
    <text evidence="2 12">Amino-acid biosynthesis; L-lysine biosynthesis via DAP pathway; (S)-tetrahydrodipicolinate from L-aspartate: step 3/4.</text>
</comment>
<organism evidence="16 17">
    <name type="scientific">Diaphorobacter ruginosibacter</name>
    <dbReference type="NCBI Taxonomy" id="1715720"/>
    <lineage>
        <taxon>Bacteria</taxon>
        <taxon>Pseudomonadati</taxon>
        <taxon>Pseudomonadota</taxon>
        <taxon>Betaproteobacteria</taxon>
        <taxon>Burkholderiales</taxon>
        <taxon>Comamonadaceae</taxon>
        <taxon>Diaphorobacter</taxon>
    </lineage>
</organism>
<keyword evidence="6 12" id="KW-0028">Amino-acid biosynthesis</keyword>
<reference evidence="16 17" key="1">
    <citation type="submission" date="2020-08" db="EMBL/GenBank/DDBJ databases">
        <title>Genome sequence of Diaphorobacter ruginosibacter DSM 27467T.</title>
        <authorList>
            <person name="Hyun D.-W."/>
            <person name="Bae J.-W."/>
        </authorList>
    </citation>
    <scope>NUCLEOTIDE SEQUENCE [LARGE SCALE GENOMIC DNA]</scope>
    <source>
        <strain evidence="16 17">DSM 27467</strain>
    </source>
</reference>
<dbReference type="PIRSF" id="PIRSF001365">
    <property type="entry name" value="DHDPS"/>
    <property type="match status" value="1"/>
</dbReference>
<dbReference type="AlphaFoldDB" id="A0A7G9RT00"/>
<keyword evidence="10 12" id="KW-0704">Schiff base</keyword>
<evidence type="ECO:0000313" key="17">
    <source>
        <dbReference type="Proteomes" id="UP000515811"/>
    </source>
</evidence>
<evidence type="ECO:0000256" key="15">
    <source>
        <dbReference type="PIRSR" id="PIRSR001365-2"/>
    </source>
</evidence>
<comment type="subcellular location">
    <subcellularLocation>
        <location evidence="12">Cytoplasm</location>
    </subcellularLocation>
</comment>
<dbReference type="PANTHER" id="PTHR12128">
    <property type="entry name" value="DIHYDRODIPICOLINATE SYNTHASE"/>
    <property type="match status" value="1"/>
</dbReference>
<evidence type="ECO:0000256" key="7">
    <source>
        <dbReference type="ARBA" id="ARBA00022915"/>
    </source>
</evidence>
<dbReference type="EC" id="4.3.3.7" evidence="4 12"/>
<dbReference type="InterPro" id="IPR020625">
    <property type="entry name" value="Schiff_base-form_aldolases_AS"/>
</dbReference>
<keyword evidence="9 12" id="KW-0456">Lyase</keyword>
<comment type="caution">
    <text evidence="12">Was originally thought to be a dihydrodipicolinate synthase (DHDPS), catalyzing the condensation of (S)-aspartate-beta-semialdehyde [(S)-ASA] and pyruvate to dihydrodipicolinate (DHDP). However, it was shown in E.coli that the product of the enzymatic reaction is not dihydrodipicolinate but in fact (4S)-4-hydroxy-2,3,4,5-tetrahydro-(2S)-dipicolinic acid (HTPA), and that the consecutive dehydration reaction leading to DHDP is not spontaneous but catalyzed by DapB.</text>
</comment>
<dbReference type="Proteomes" id="UP000515811">
    <property type="component" value="Chromosome"/>
</dbReference>
<dbReference type="HAMAP" id="MF_00418">
    <property type="entry name" value="DapA"/>
    <property type="match status" value="1"/>
</dbReference>
<keyword evidence="8 12" id="KW-0457">Lysine biosynthesis</keyword>
<dbReference type="PANTHER" id="PTHR12128:SF66">
    <property type="entry name" value="4-HYDROXY-2-OXOGLUTARATE ALDOLASE, MITOCHONDRIAL"/>
    <property type="match status" value="1"/>
</dbReference>
<dbReference type="CDD" id="cd00408">
    <property type="entry name" value="DHDPS-like"/>
    <property type="match status" value="1"/>
</dbReference>
<evidence type="ECO:0000256" key="1">
    <source>
        <dbReference type="ARBA" id="ARBA00003294"/>
    </source>
</evidence>
<feature type="site" description="Part of a proton relay during catalysis" evidence="12">
    <location>
        <position position="48"/>
    </location>
</feature>
<dbReference type="Pfam" id="PF00701">
    <property type="entry name" value="DHDPS"/>
    <property type="match status" value="1"/>
</dbReference>
<feature type="active site" description="Proton donor/acceptor" evidence="12 14">
    <location>
        <position position="137"/>
    </location>
</feature>
<dbReference type="UniPathway" id="UPA00034">
    <property type="reaction ID" value="UER00017"/>
</dbReference>
<sequence length="297" mass="31962">MNPGKFHGVIPAMATPFTKDFELDEPRVRTLIDEYLSAGVHGISVAGSQGEFFALSAREHIRLLEISMDAINGRVPLYAGTGAATTRQAIEITSAAQSMGVDLALVITPYFVQPTQSELVEHFTAVAQATTAPVMLYNNPPRTSVNVTAATLAECMRRQDNIVGMKDSSGDLTQSIEYQLLAPRPALLFSGRDTIALAMMLHGAQGTISPAANVFPELMVRMYDALRAGHHEEALRISNIFAPLRAAWAWGSFPVVIKEAMQLVGRSAGPTRAPIAALPPAVREKLSEVVERIAAQA</sequence>
<dbReference type="InterPro" id="IPR005263">
    <property type="entry name" value="DapA"/>
</dbReference>
<dbReference type="PROSITE" id="PS00666">
    <property type="entry name" value="DHDPS_2"/>
    <property type="match status" value="1"/>
</dbReference>
<keyword evidence="7 12" id="KW-0220">Diaminopimelate biosynthesis</keyword>
<name>A0A7G9RT00_9BURK</name>
<dbReference type="SMART" id="SM01130">
    <property type="entry name" value="DHDPS"/>
    <property type="match status" value="1"/>
</dbReference>
<evidence type="ECO:0000256" key="11">
    <source>
        <dbReference type="ARBA" id="ARBA00047836"/>
    </source>
</evidence>
<evidence type="ECO:0000256" key="2">
    <source>
        <dbReference type="ARBA" id="ARBA00005120"/>
    </source>
</evidence>
<dbReference type="SUPFAM" id="SSF51569">
    <property type="entry name" value="Aldolase"/>
    <property type="match status" value="1"/>
</dbReference>
<accession>A0A7G9RT00</accession>
<evidence type="ECO:0000256" key="10">
    <source>
        <dbReference type="ARBA" id="ARBA00023270"/>
    </source>
</evidence>
<keyword evidence="5 12" id="KW-0963">Cytoplasm</keyword>
<dbReference type="GO" id="GO:0009089">
    <property type="term" value="P:lysine biosynthetic process via diaminopimelate"/>
    <property type="evidence" value="ECO:0007669"/>
    <property type="project" value="UniProtKB-UniRule"/>
</dbReference>
<dbReference type="NCBIfam" id="TIGR00674">
    <property type="entry name" value="dapA"/>
    <property type="match status" value="1"/>
</dbReference>
<evidence type="ECO:0000313" key="16">
    <source>
        <dbReference type="EMBL" id="QNN58725.1"/>
    </source>
</evidence>
<comment type="catalytic activity">
    <reaction evidence="11 12">
        <text>L-aspartate 4-semialdehyde + pyruvate = (2S,4S)-4-hydroxy-2,3,4,5-tetrahydrodipicolinate + H2O + H(+)</text>
        <dbReference type="Rhea" id="RHEA:34171"/>
        <dbReference type="ChEBI" id="CHEBI:15361"/>
        <dbReference type="ChEBI" id="CHEBI:15377"/>
        <dbReference type="ChEBI" id="CHEBI:15378"/>
        <dbReference type="ChEBI" id="CHEBI:67139"/>
        <dbReference type="ChEBI" id="CHEBI:537519"/>
        <dbReference type="EC" id="4.3.3.7"/>
    </reaction>
</comment>
<comment type="subunit">
    <text evidence="12">Homotetramer; dimer of dimers.</text>
</comment>
<gene>
    <name evidence="12 16" type="primary">dapA</name>
    <name evidence="16" type="ORF">H9K76_07880</name>
</gene>
<keyword evidence="17" id="KW-1185">Reference proteome</keyword>
<dbReference type="Gene3D" id="3.20.20.70">
    <property type="entry name" value="Aldolase class I"/>
    <property type="match status" value="1"/>
</dbReference>
<feature type="binding site" evidence="12 15">
    <location>
        <position position="208"/>
    </location>
    <ligand>
        <name>pyruvate</name>
        <dbReference type="ChEBI" id="CHEBI:15361"/>
    </ligand>
</feature>
<evidence type="ECO:0000256" key="4">
    <source>
        <dbReference type="ARBA" id="ARBA00012086"/>
    </source>
</evidence>
<dbReference type="GO" id="GO:0008840">
    <property type="term" value="F:4-hydroxy-tetrahydrodipicolinate synthase activity"/>
    <property type="evidence" value="ECO:0007669"/>
    <property type="project" value="UniProtKB-UniRule"/>
</dbReference>
<dbReference type="InterPro" id="IPR013785">
    <property type="entry name" value="Aldolase_TIM"/>
</dbReference>
<dbReference type="EMBL" id="CP060714">
    <property type="protein sequence ID" value="QNN58725.1"/>
    <property type="molecule type" value="Genomic_DNA"/>
</dbReference>
<evidence type="ECO:0000256" key="8">
    <source>
        <dbReference type="ARBA" id="ARBA00023154"/>
    </source>
</evidence>
<dbReference type="KEGG" id="drg:H9K76_07880"/>
<evidence type="ECO:0000256" key="6">
    <source>
        <dbReference type="ARBA" id="ARBA00022605"/>
    </source>
</evidence>
<comment type="function">
    <text evidence="1 12">Catalyzes the condensation of (S)-aspartate-beta-semialdehyde [(S)-ASA] and pyruvate to 4-hydroxy-tetrahydrodipicolinate (HTPA).</text>
</comment>
<comment type="similarity">
    <text evidence="3 12 13">Belongs to the DapA family.</text>
</comment>
<dbReference type="RefSeq" id="WP_187599345.1">
    <property type="nucleotide sequence ID" value="NZ_CP060714.1"/>
</dbReference>
<proteinExistence type="inferred from homology"/>
<evidence type="ECO:0000256" key="3">
    <source>
        <dbReference type="ARBA" id="ARBA00007592"/>
    </source>
</evidence>
<dbReference type="GO" id="GO:0019877">
    <property type="term" value="P:diaminopimelate biosynthetic process"/>
    <property type="evidence" value="ECO:0007669"/>
    <property type="project" value="UniProtKB-UniRule"/>
</dbReference>
<evidence type="ECO:0000256" key="14">
    <source>
        <dbReference type="PIRSR" id="PIRSR001365-1"/>
    </source>
</evidence>
<evidence type="ECO:0000256" key="9">
    <source>
        <dbReference type="ARBA" id="ARBA00023239"/>
    </source>
</evidence>
<dbReference type="PRINTS" id="PR00146">
    <property type="entry name" value="DHPICSNTHASE"/>
</dbReference>
<feature type="active site" description="Schiff-base intermediate with substrate" evidence="12 14">
    <location>
        <position position="166"/>
    </location>
</feature>
<dbReference type="InterPro" id="IPR002220">
    <property type="entry name" value="DapA-like"/>
</dbReference>
<evidence type="ECO:0000256" key="13">
    <source>
        <dbReference type="PIRNR" id="PIRNR001365"/>
    </source>
</evidence>
<comment type="caution">
    <text evidence="12">Lacks conserved residue(s) required for the propagation of feature annotation.</text>
</comment>
<dbReference type="GO" id="GO:0005737">
    <property type="term" value="C:cytoplasm"/>
    <property type="evidence" value="ECO:0007669"/>
    <property type="project" value="UniProtKB-SubCell"/>
</dbReference>
<evidence type="ECO:0000256" key="5">
    <source>
        <dbReference type="ARBA" id="ARBA00022490"/>
    </source>
</evidence>
<evidence type="ECO:0000256" key="12">
    <source>
        <dbReference type="HAMAP-Rule" id="MF_00418"/>
    </source>
</evidence>